<evidence type="ECO:0000313" key="2">
    <source>
        <dbReference type="Proteomes" id="UP000562352"/>
    </source>
</evidence>
<reference evidence="1 2" key="1">
    <citation type="submission" date="2020-08" db="EMBL/GenBank/DDBJ databases">
        <title>Genomic Encyclopedia of Type Strains, Phase III (KMG-III): the genomes of soil and plant-associated and newly described type strains.</title>
        <authorList>
            <person name="Whitman W."/>
        </authorList>
    </citation>
    <scope>NUCLEOTIDE SEQUENCE [LARGE SCALE GENOMIC DNA]</scope>
    <source>
        <strain evidence="1 2">CECT 3303</strain>
    </source>
</reference>
<dbReference type="RefSeq" id="WP_260408159.1">
    <property type="nucleotide sequence ID" value="NZ_BAAAWZ010000001.1"/>
</dbReference>
<comment type="caution">
    <text evidence="1">The sequence shown here is derived from an EMBL/GenBank/DDBJ whole genome shotgun (WGS) entry which is preliminary data.</text>
</comment>
<gene>
    <name evidence="1" type="ORF">FHS22_004311</name>
</gene>
<keyword evidence="2" id="KW-1185">Reference proteome</keyword>
<organism evidence="1 2">
    <name type="scientific">Planomonospora venezuelensis</name>
    <dbReference type="NCBI Taxonomy" id="1999"/>
    <lineage>
        <taxon>Bacteria</taxon>
        <taxon>Bacillati</taxon>
        <taxon>Actinomycetota</taxon>
        <taxon>Actinomycetes</taxon>
        <taxon>Streptosporangiales</taxon>
        <taxon>Streptosporangiaceae</taxon>
        <taxon>Planomonospora</taxon>
    </lineage>
</organism>
<proteinExistence type="predicted"/>
<evidence type="ECO:0000313" key="1">
    <source>
        <dbReference type="EMBL" id="MBB5965025.1"/>
    </source>
</evidence>
<accession>A0A841DA70</accession>
<dbReference type="AlphaFoldDB" id="A0A841DA70"/>
<sequence length="44" mass="4975">MDLLVIKESLDHTHISITADAYVRHCIQRDTIEHMGDALGKTEP</sequence>
<dbReference type="EMBL" id="JACHJJ010000015">
    <property type="protein sequence ID" value="MBB5965025.1"/>
    <property type="molecule type" value="Genomic_DNA"/>
</dbReference>
<dbReference type="Proteomes" id="UP000562352">
    <property type="component" value="Unassembled WGS sequence"/>
</dbReference>
<protein>
    <submittedName>
        <fullName evidence="1">Uncharacterized protein</fullName>
    </submittedName>
</protein>
<name>A0A841DA70_PLAVE</name>